<organism evidence="2 3">
    <name type="scientific">Penstemon smallii</name>
    <dbReference type="NCBI Taxonomy" id="265156"/>
    <lineage>
        <taxon>Eukaryota</taxon>
        <taxon>Viridiplantae</taxon>
        <taxon>Streptophyta</taxon>
        <taxon>Embryophyta</taxon>
        <taxon>Tracheophyta</taxon>
        <taxon>Spermatophyta</taxon>
        <taxon>Magnoliopsida</taxon>
        <taxon>eudicotyledons</taxon>
        <taxon>Gunneridae</taxon>
        <taxon>Pentapetalae</taxon>
        <taxon>asterids</taxon>
        <taxon>lamiids</taxon>
        <taxon>Lamiales</taxon>
        <taxon>Plantaginaceae</taxon>
        <taxon>Cheloneae</taxon>
        <taxon>Penstemon</taxon>
    </lineage>
</organism>
<dbReference type="AlphaFoldDB" id="A0ABD3TT58"/>
<dbReference type="PANTHER" id="PTHR33356:SF5">
    <property type="entry name" value="TIP41-LIKE PROTEIN"/>
    <property type="match status" value="1"/>
</dbReference>
<name>A0ABD3TT58_9LAMI</name>
<feature type="compositionally biased region" description="Polar residues" evidence="1">
    <location>
        <begin position="104"/>
        <end position="118"/>
    </location>
</feature>
<dbReference type="Proteomes" id="UP001634393">
    <property type="component" value="Unassembled WGS sequence"/>
</dbReference>
<gene>
    <name evidence="2" type="ORF">ACJIZ3_024061</name>
</gene>
<comment type="caution">
    <text evidence="2">The sequence shown here is derived from an EMBL/GenBank/DDBJ whole genome shotgun (WGS) entry which is preliminary data.</text>
</comment>
<evidence type="ECO:0000313" key="2">
    <source>
        <dbReference type="EMBL" id="KAL3839470.1"/>
    </source>
</evidence>
<accession>A0ABD3TT58</accession>
<evidence type="ECO:0000313" key="3">
    <source>
        <dbReference type="Proteomes" id="UP001634393"/>
    </source>
</evidence>
<reference evidence="2 3" key="1">
    <citation type="submission" date="2024-12" db="EMBL/GenBank/DDBJ databases">
        <title>The unique morphological basis and parallel evolutionary history of personate flowers in Penstemon.</title>
        <authorList>
            <person name="Depatie T.H."/>
            <person name="Wessinger C.A."/>
        </authorList>
    </citation>
    <scope>NUCLEOTIDE SEQUENCE [LARGE SCALE GENOMIC DNA]</scope>
    <source>
        <strain evidence="2">WTNN_2</strain>
        <tissue evidence="2">Leaf</tissue>
    </source>
</reference>
<sequence length="358" mass="40284">MAQELDDGEFWLPSEFLTDDDLLADFKTTKNRVNDFSYGFNSDLGSPVESFMGSAETESEEDDFINGLTRKVSNSNFSSDYTPKGWKLSGSPQSTLCGCKPGSSRGSPNGVSRVSSPTEAKEKVGLDLLYAAAGEIARMRLIEEKAAYYSSKVYFPAPNPNPNRVSGFYPTETQSRLSYHQLQAKQFQQMKQQQMMKSGVWEQGKTGYRFENGMRTTDSSMAANWPTLKQSQPQQQQTGSGMRAVFLGETGAKKERTGTGVFIPRRFGTDPPDTRKKPAGCSVLLPDRVVHALNLNLDSVDSQTQPRINPNFTPEYDAVMKHRNNLMMAQQRRNLRQQQHPVMNHHHQELLLPQDWTY</sequence>
<feature type="region of interest" description="Disordered" evidence="1">
    <location>
        <begin position="99"/>
        <end position="118"/>
    </location>
</feature>
<proteinExistence type="predicted"/>
<dbReference type="EMBL" id="JBJXBP010000003">
    <property type="protein sequence ID" value="KAL3839470.1"/>
    <property type="molecule type" value="Genomic_DNA"/>
</dbReference>
<dbReference type="PANTHER" id="PTHR33356">
    <property type="entry name" value="TIP41-LIKE PROTEIN"/>
    <property type="match status" value="1"/>
</dbReference>
<keyword evidence="3" id="KW-1185">Reference proteome</keyword>
<protein>
    <submittedName>
        <fullName evidence="2">Uncharacterized protein</fullName>
    </submittedName>
</protein>
<evidence type="ECO:0000256" key="1">
    <source>
        <dbReference type="SAM" id="MobiDB-lite"/>
    </source>
</evidence>